<dbReference type="PANTHER" id="PTHR19282">
    <property type="entry name" value="TETRASPANIN"/>
    <property type="match status" value="1"/>
</dbReference>
<dbReference type="PRINTS" id="PR00259">
    <property type="entry name" value="TMFOUR"/>
</dbReference>
<protein>
    <submittedName>
        <fullName evidence="9">Uncharacterized protein LOC106074041 isoform X1</fullName>
    </submittedName>
</protein>
<dbReference type="Gene3D" id="1.10.1450.10">
    <property type="entry name" value="Tetraspanin"/>
    <property type="match status" value="1"/>
</dbReference>
<dbReference type="AlphaFoldDB" id="A0A9W2YD24"/>
<feature type="transmembrane region" description="Helical" evidence="7">
    <location>
        <begin position="949"/>
        <end position="972"/>
    </location>
</feature>
<feature type="compositionally biased region" description="Basic and acidic residues" evidence="6">
    <location>
        <begin position="391"/>
        <end position="402"/>
    </location>
</feature>
<reference evidence="9" key="1">
    <citation type="submission" date="2025-08" db="UniProtKB">
        <authorList>
            <consortium name="RefSeq"/>
        </authorList>
    </citation>
    <scope>IDENTIFICATION</scope>
</reference>
<dbReference type="Proteomes" id="UP001165740">
    <property type="component" value="Chromosome 1"/>
</dbReference>
<evidence type="ECO:0000313" key="8">
    <source>
        <dbReference type="Proteomes" id="UP001165740"/>
    </source>
</evidence>
<feature type="region of interest" description="Disordered" evidence="6">
    <location>
        <begin position="1"/>
        <end position="23"/>
    </location>
</feature>
<dbReference type="SUPFAM" id="SSF48652">
    <property type="entry name" value="Tetraspanin"/>
    <property type="match status" value="1"/>
</dbReference>
<dbReference type="InterPro" id="IPR018499">
    <property type="entry name" value="Tetraspanin/Peripherin"/>
</dbReference>
<comment type="similarity">
    <text evidence="2">Belongs to the tetraspanin (TM4SF) family.</text>
</comment>
<keyword evidence="8" id="KW-1185">Reference proteome</keyword>
<evidence type="ECO:0000313" key="9">
    <source>
        <dbReference type="RefSeq" id="XP_055860625.1"/>
    </source>
</evidence>
<evidence type="ECO:0000256" key="2">
    <source>
        <dbReference type="ARBA" id="ARBA00006840"/>
    </source>
</evidence>
<keyword evidence="5 7" id="KW-0472">Membrane</keyword>
<feature type="region of interest" description="Disordered" evidence="6">
    <location>
        <begin position="700"/>
        <end position="720"/>
    </location>
</feature>
<dbReference type="InterPro" id="IPR008952">
    <property type="entry name" value="Tetraspanin_EC2_sf"/>
</dbReference>
<dbReference type="GeneID" id="106074041"/>
<keyword evidence="4 7" id="KW-1133">Transmembrane helix</keyword>
<evidence type="ECO:0000256" key="6">
    <source>
        <dbReference type="SAM" id="MobiDB-lite"/>
    </source>
</evidence>
<feature type="region of interest" description="Disordered" evidence="6">
    <location>
        <begin position="38"/>
        <end position="62"/>
    </location>
</feature>
<evidence type="ECO:0000256" key="3">
    <source>
        <dbReference type="ARBA" id="ARBA00022692"/>
    </source>
</evidence>
<keyword evidence="3 7" id="KW-0812">Transmembrane</keyword>
<feature type="transmembrane region" description="Helical" evidence="7">
    <location>
        <begin position="918"/>
        <end position="937"/>
    </location>
</feature>
<sequence>MSSILSQNSEPEKGLQDQHSCSNWTTCDHKANSDTALPIESLNTRKKKSQKESCQDGSLDDSSNDCKALISCRQDSFGLLPPRTKSPCSLSPDTDQSPSEMFAPCPILPEERDILSPLAQDSQFTYLDVDSSDIIVLNDVSTGDVTMINVSGLSNVKGLGEASLTNNSHKESLSALKGEELLDKTPNQNNESAVVTLECDNIFFKALASPTSIKTEETPFKPRRWKSTSNPVYLQNRKQPFSVASATGNDPMQSSSEVTSIICEKEMRSIPCHDSVVQNTPDARPQVSVKSLSEMIKDKSRRHKQLFLHKKSPFWQTDNASNQLYRANTPILSLENDQNSGIQTCTGLSSADDIDNIESNGTLIKSNKEERNIVPDEMLAIIKELRRLSNGERDEDLHLSSEKKRKIYGKSKSSPSKSNEFSKSLSPISETNNSTDERVDQSKSFRTKDALLTDADTMSNSDKQEFSFFLNERAQTLESRETGLEDQNLSESNLFRGRHIRSRSMFDAKNEELWDEASALNESEKKKINVQDSFLVSQTRQDYESPSKKRVSFCLEETNPDSNIATSLKNPPPGDSSFANKLESKKLSQSTFRNINDFLAQKMNLRKCYSLSKAAENDHSDDKMSQNSEEIKVRRIHSLPHQGLKNKEMCTNVSHEARKHLYTSDLCDKRQSSSNDAIHSNDGTTNSAFIKDLNELSETAYHETSSENENEDDSDYDNNKDRVKIESLSRVVASRTSCDENKSFTLAQSATLSGVSRKTQKIKLVKTWFSLDSSVTETTPLATSFLKPAPKSANGAIDDGIFSFEEDNRASEIGHLNIGSVSNIEDVGNTGRAGHVAFDDQDNNDEDTLSLEFFVPVKKQYIRLHRSTFFRFVLKYSIFFLTFIFWVASVTGIAFGTWMLMSNKVFIDDITDIFLDPYVLLSVVGGIIFLISFFGCVGALRENILLLKMFYVTLTIVLVLECLLSTLVFLFYTMPEFRQAVKVGPEEVLKKAVKDYFDDDAVRHWIDTVQKEFQCCGVSMSNSGYLDWQENIYFNCSTSNPSVYRCSVPMSCCIFEPGEYINYRCGANIMNSEEPYIMYMINTKGCMKSFGEWLGKNDAAIGYVALGVIIPQILGVVAARYFVKLLQRRSSKTWRKLSDTVQITSSNLTQLSNSA</sequence>
<dbReference type="PROSITE" id="PS00421">
    <property type="entry name" value="TM4_1"/>
    <property type="match status" value="1"/>
</dbReference>
<dbReference type="GO" id="GO:0005886">
    <property type="term" value="C:plasma membrane"/>
    <property type="evidence" value="ECO:0007669"/>
    <property type="project" value="TreeGrafter"/>
</dbReference>
<dbReference type="InterPro" id="IPR018503">
    <property type="entry name" value="Tetraspanin_CS"/>
</dbReference>
<feature type="compositionally biased region" description="Low complexity" evidence="6">
    <location>
        <begin position="410"/>
        <end position="426"/>
    </location>
</feature>
<dbReference type="PANTHER" id="PTHR19282:SF544">
    <property type="entry name" value="TETRASPANIN"/>
    <property type="match status" value="1"/>
</dbReference>
<feature type="region of interest" description="Disordered" evidence="6">
    <location>
        <begin position="391"/>
        <end position="442"/>
    </location>
</feature>
<accession>A0A9W2YD24</accession>
<evidence type="ECO:0000256" key="5">
    <source>
        <dbReference type="ARBA" id="ARBA00023136"/>
    </source>
</evidence>
<feature type="transmembrane region" description="Helical" evidence="7">
    <location>
        <begin position="1100"/>
        <end position="1123"/>
    </location>
</feature>
<dbReference type="OrthoDB" id="2014092at2759"/>
<proteinExistence type="inferred from homology"/>
<dbReference type="RefSeq" id="XP_055860625.1">
    <property type="nucleotide sequence ID" value="XM_056004650.1"/>
</dbReference>
<evidence type="ECO:0000256" key="1">
    <source>
        <dbReference type="ARBA" id="ARBA00004141"/>
    </source>
</evidence>
<dbReference type="Pfam" id="PF00335">
    <property type="entry name" value="Tetraspanin"/>
    <property type="match status" value="1"/>
</dbReference>
<organism evidence="8 9">
    <name type="scientific">Biomphalaria glabrata</name>
    <name type="common">Bloodfluke planorb</name>
    <name type="synonym">Freshwater snail</name>
    <dbReference type="NCBI Taxonomy" id="6526"/>
    <lineage>
        <taxon>Eukaryota</taxon>
        <taxon>Metazoa</taxon>
        <taxon>Spiralia</taxon>
        <taxon>Lophotrochozoa</taxon>
        <taxon>Mollusca</taxon>
        <taxon>Gastropoda</taxon>
        <taxon>Heterobranchia</taxon>
        <taxon>Euthyneura</taxon>
        <taxon>Panpulmonata</taxon>
        <taxon>Hygrophila</taxon>
        <taxon>Lymnaeoidea</taxon>
        <taxon>Planorbidae</taxon>
        <taxon>Biomphalaria</taxon>
    </lineage>
</organism>
<evidence type="ECO:0000256" key="4">
    <source>
        <dbReference type="ARBA" id="ARBA00022989"/>
    </source>
</evidence>
<gene>
    <name evidence="9" type="primary">LOC106074041</name>
</gene>
<feature type="transmembrane region" description="Helical" evidence="7">
    <location>
        <begin position="873"/>
        <end position="898"/>
    </location>
</feature>
<comment type="subcellular location">
    <subcellularLocation>
        <location evidence="1">Membrane</location>
        <topology evidence="1">Multi-pass membrane protein</topology>
    </subcellularLocation>
</comment>
<feature type="region of interest" description="Disordered" evidence="6">
    <location>
        <begin position="561"/>
        <end position="580"/>
    </location>
</feature>
<feature type="compositionally biased region" description="Acidic residues" evidence="6">
    <location>
        <begin position="706"/>
        <end position="716"/>
    </location>
</feature>
<evidence type="ECO:0000256" key="7">
    <source>
        <dbReference type="SAM" id="Phobius"/>
    </source>
</evidence>
<name>A0A9W2YD24_BIOGL</name>